<dbReference type="GO" id="GO:0003824">
    <property type="term" value="F:catalytic activity"/>
    <property type="evidence" value="ECO:0007669"/>
    <property type="project" value="InterPro"/>
</dbReference>
<evidence type="ECO:0000256" key="2">
    <source>
        <dbReference type="PIRSR" id="PIRSR601310-3"/>
    </source>
</evidence>
<dbReference type="PROSITE" id="PS51084">
    <property type="entry name" value="HIT_2"/>
    <property type="match status" value="1"/>
</dbReference>
<proteinExistence type="predicted"/>
<gene>
    <name evidence="5" type="primary">HNT1</name>
    <name evidence="5" type="ORF">HK097_001457</name>
</gene>
<dbReference type="InterPro" id="IPR036265">
    <property type="entry name" value="HIT-like_sf"/>
</dbReference>
<feature type="short sequence motif" description="Histidine triad motif" evidence="2 3">
    <location>
        <begin position="96"/>
        <end position="100"/>
    </location>
</feature>
<dbReference type="Pfam" id="PF01230">
    <property type="entry name" value="HIT"/>
    <property type="match status" value="1"/>
</dbReference>
<comment type="caution">
    <text evidence="5">The sequence shown here is derived from an EMBL/GenBank/DDBJ whole genome shotgun (WGS) entry which is preliminary data.</text>
</comment>
<organism evidence="5 6">
    <name type="scientific">Rhizophlyctis rosea</name>
    <dbReference type="NCBI Taxonomy" id="64517"/>
    <lineage>
        <taxon>Eukaryota</taxon>
        <taxon>Fungi</taxon>
        <taxon>Fungi incertae sedis</taxon>
        <taxon>Chytridiomycota</taxon>
        <taxon>Chytridiomycota incertae sedis</taxon>
        <taxon>Chytridiomycetes</taxon>
        <taxon>Rhizophlyctidales</taxon>
        <taxon>Rhizophlyctidaceae</taxon>
        <taxon>Rhizophlyctis</taxon>
    </lineage>
</organism>
<evidence type="ECO:0000256" key="1">
    <source>
        <dbReference type="PIRSR" id="PIRSR601310-1"/>
    </source>
</evidence>
<name>A0AAD5S6M0_9FUNG</name>
<keyword evidence="6" id="KW-1185">Reference proteome</keyword>
<dbReference type="PANTHER" id="PTHR46648">
    <property type="entry name" value="HIT FAMILY PROTEIN 1"/>
    <property type="match status" value="1"/>
</dbReference>
<accession>A0AAD5S6M0</accession>
<dbReference type="InterPro" id="IPR011146">
    <property type="entry name" value="HIT-like"/>
</dbReference>
<dbReference type="Gene3D" id="3.30.428.10">
    <property type="entry name" value="HIT-like"/>
    <property type="match status" value="1"/>
</dbReference>
<evidence type="ECO:0000313" key="5">
    <source>
        <dbReference type="EMBL" id="KAJ3044453.1"/>
    </source>
</evidence>
<dbReference type="GO" id="GO:0009117">
    <property type="term" value="P:nucleotide metabolic process"/>
    <property type="evidence" value="ECO:0007669"/>
    <property type="project" value="TreeGrafter"/>
</dbReference>
<dbReference type="InterPro" id="IPR001310">
    <property type="entry name" value="Histidine_triad_HIT"/>
</dbReference>
<dbReference type="PANTHER" id="PTHR46648:SF1">
    <property type="entry name" value="ADENOSINE 5'-MONOPHOSPHORAMIDASE HNT1"/>
    <property type="match status" value="1"/>
</dbReference>
<feature type="domain" description="HIT" evidence="4">
    <location>
        <begin position="9"/>
        <end position="111"/>
    </location>
</feature>
<dbReference type="AlphaFoldDB" id="A0AAD5S6M0"/>
<evidence type="ECO:0000313" key="6">
    <source>
        <dbReference type="Proteomes" id="UP001212841"/>
    </source>
</evidence>
<reference evidence="5" key="1">
    <citation type="submission" date="2020-05" db="EMBL/GenBank/DDBJ databases">
        <title>Phylogenomic resolution of chytrid fungi.</title>
        <authorList>
            <person name="Stajich J.E."/>
            <person name="Amses K."/>
            <person name="Simmons R."/>
            <person name="Seto K."/>
            <person name="Myers J."/>
            <person name="Bonds A."/>
            <person name="Quandt C.A."/>
            <person name="Barry K."/>
            <person name="Liu P."/>
            <person name="Grigoriev I."/>
            <person name="Longcore J.E."/>
            <person name="James T.Y."/>
        </authorList>
    </citation>
    <scope>NUCLEOTIDE SEQUENCE</scope>
    <source>
        <strain evidence="5">JEL0318</strain>
    </source>
</reference>
<sequence>MSAAAANCIFCKIVKGTIPSFKLFETELTYAFLDVGPLSKGHLVIPKAHSQYFHEVSDEALADLLPVAKKVAKAINPAQYNVLQNNGRLANQAVDHVHFHIIPKPNEEEGLGIKWRPQTADKEELAAFAKEIVGRIEQ</sequence>
<dbReference type="Proteomes" id="UP001212841">
    <property type="component" value="Unassembled WGS sequence"/>
</dbReference>
<feature type="active site" description="Tele-AMP-histidine intermediate" evidence="1">
    <location>
        <position position="98"/>
    </location>
</feature>
<dbReference type="EMBL" id="JADGJD010001290">
    <property type="protein sequence ID" value="KAJ3044453.1"/>
    <property type="molecule type" value="Genomic_DNA"/>
</dbReference>
<dbReference type="InterPro" id="IPR019808">
    <property type="entry name" value="Histidine_triad_CS"/>
</dbReference>
<dbReference type="PROSITE" id="PS00892">
    <property type="entry name" value="HIT_1"/>
    <property type="match status" value="1"/>
</dbReference>
<protein>
    <submittedName>
        <fullName evidence="5">Adenosine 5'-monophosphoramidase</fullName>
    </submittedName>
</protein>
<dbReference type="PRINTS" id="PR00332">
    <property type="entry name" value="HISTRIAD"/>
</dbReference>
<dbReference type="InterPro" id="IPR039384">
    <property type="entry name" value="HINT"/>
</dbReference>
<dbReference type="CDD" id="cd01277">
    <property type="entry name" value="HINT_subgroup"/>
    <property type="match status" value="1"/>
</dbReference>
<dbReference type="SUPFAM" id="SSF54197">
    <property type="entry name" value="HIT-like"/>
    <property type="match status" value="1"/>
</dbReference>
<evidence type="ECO:0000256" key="3">
    <source>
        <dbReference type="PROSITE-ProRule" id="PRU00464"/>
    </source>
</evidence>
<evidence type="ECO:0000259" key="4">
    <source>
        <dbReference type="PROSITE" id="PS51084"/>
    </source>
</evidence>